<accession>A0A5B0QU94</accession>
<sequence>MYNDLSLSRASFQSLTSLSNRRANRLRPPPSYPKAGRSRSLRVINDFNQDSSSGETLYIRHEAKSTKKLMIRSAICSQNKS</sequence>
<dbReference type="EMBL" id="VSWC01000003">
    <property type="protein sequence ID" value="KAA1116294.1"/>
    <property type="molecule type" value="Genomic_DNA"/>
</dbReference>
<comment type="caution">
    <text evidence="2">The sequence shown here is derived from an EMBL/GenBank/DDBJ whole genome shotgun (WGS) entry which is preliminary data.</text>
</comment>
<evidence type="ECO:0000256" key="1">
    <source>
        <dbReference type="SAM" id="MobiDB-lite"/>
    </source>
</evidence>
<reference evidence="2 3" key="1">
    <citation type="submission" date="2019-05" db="EMBL/GenBank/DDBJ databases">
        <title>Emergence of the Ug99 lineage of the wheat stem rust pathogen through somatic hybridization.</title>
        <authorList>
            <person name="Li F."/>
            <person name="Upadhyaya N.M."/>
            <person name="Sperschneider J."/>
            <person name="Matny O."/>
            <person name="Nguyen-Phuc H."/>
            <person name="Mago R."/>
            <person name="Raley C."/>
            <person name="Miller M.E."/>
            <person name="Silverstein K.A.T."/>
            <person name="Henningsen E."/>
            <person name="Hirsch C.D."/>
            <person name="Visser B."/>
            <person name="Pretorius Z.A."/>
            <person name="Steffenson B.J."/>
            <person name="Schwessinger B."/>
            <person name="Dodds P.N."/>
            <person name="Figueroa M."/>
        </authorList>
    </citation>
    <scope>NUCLEOTIDE SEQUENCE [LARGE SCALE GENOMIC DNA]</scope>
    <source>
        <strain evidence="2">21-0</strain>
    </source>
</reference>
<organism evidence="2 3">
    <name type="scientific">Puccinia graminis f. sp. tritici</name>
    <dbReference type="NCBI Taxonomy" id="56615"/>
    <lineage>
        <taxon>Eukaryota</taxon>
        <taxon>Fungi</taxon>
        <taxon>Dikarya</taxon>
        <taxon>Basidiomycota</taxon>
        <taxon>Pucciniomycotina</taxon>
        <taxon>Pucciniomycetes</taxon>
        <taxon>Pucciniales</taxon>
        <taxon>Pucciniaceae</taxon>
        <taxon>Puccinia</taxon>
    </lineage>
</organism>
<evidence type="ECO:0000313" key="3">
    <source>
        <dbReference type="Proteomes" id="UP000324748"/>
    </source>
</evidence>
<evidence type="ECO:0000313" key="2">
    <source>
        <dbReference type="EMBL" id="KAA1116294.1"/>
    </source>
</evidence>
<proteinExistence type="predicted"/>
<keyword evidence="3" id="KW-1185">Reference proteome</keyword>
<name>A0A5B0QU94_PUCGR</name>
<dbReference type="Proteomes" id="UP000324748">
    <property type="component" value="Unassembled WGS sequence"/>
</dbReference>
<protein>
    <submittedName>
        <fullName evidence="2">Uncharacterized protein</fullName>
    </submittedName>
</protein>
<feature type="region of interest" description="Disordered" evidence="1">
    <location>
        <begin position="17"/>
        <end position="41"/>
    </location>
</feature>
<dbReference type="AlphaFoldDB" id="A0A5B0QU94"/>
<gene>
    <name evidence="2" type="ORF">PGT21_008276</name>
</gene>